<accession>A0A9D1H4Q1</accession>
<dbReference type="Proteomes" id="UP000824165">
    <property type="component" value="Unassembled WGS sequence"/>
</dbReference>
<protein>
    <submittedName>
        <fullName evidence="1">Uncharacterized protein</fullName>
    </submittedName>
</protein>
<reference evidence="1" key="1">
    <citation type="submission" date="2020-10" db="EMBL/GenBank/DDBJ databases">
        <authorList>
            <person name="Gilroy R."/>
        </authorList>
    </citation>
    <scope>NUCLEOTIDE SEQUENCE</scope>
    <source>
        <strain evidence="1">CHK181-108</strain>
    </source>
</reference>
<evidence type="ECO:0000313" key="2">
    <source>
        <dbReference type="Proteomes" id="UP000824165"/>
    </source>
</evidence>
<gene>
    <name evidence="1" type="ORF">IAA60_07070</name>
</gene>
<proteinExistence type="predicted"/>
<evidence type="ECO:0000313" key="1">
    <source>
        <dbReference type="EMBL" id="HIT85647.1"/>
    </source>
</evidence>
<dbReference type="EMBL" id="DVLU01000068">
    <property type="protein sequence ID" value="HIT85647.1"/>
    <property type="molecule type" value="Genomic_DNA"/>
</dbReference>
<organism evidence="1 2">
    <name type="scientific">Candidatus Ornithomonoglobus intestinigallinarum</name>
    <dbReference type="NCBI Taxonomy" id="2840894"/>
    <lineage>
        <taxon>Bacteria</taxon>
        <taxon>Bacillati</taxon>
        <taxon>Bacillota</taxon>
        <taxon>Clostridia</taxon>
        <taxon>Candidatus Ornithomonoglobus</taxon>
    </lineage>
</organism>
<dbReference type="AlphaFoldDB" id="A0A9D1H4Q1"/>
<name>A0A9D1H4Q1_9FIRM</name>
<reference evidence="1" key="2">
    <citation type="journal article" date="2021" name="PeerJ">
        <title>Extensive microbial diversity within the chicken gut microbiome revealed by metagenomics and culture.</title>
        <authorList>
            <person name="Gilroy R."/>
            <person name="Ravi A."/>
            <person name="Getino M."/>
            <person name="Pursley I."/>
            <person name="Horton D.L."/>
            <person name="Alikhan N.F."/>
            <person name="Baker D."/>
            <person name="Gharbi K."/>
            <person name="Hall N."/>
            <person name="Watson M."/>
            <person name="Adriaenssens E.M."/>
            <person name="Foster-Nyarko E."/>
            <person name="Jarju S."/>
            <person name="Secka A."/>
            <person name="Antonio M."/>
            <person name="Oren A."/>
            <person name="Chaudhuri R.R."/>
            <person name="La Ragione R."/>
            <person name="Hildebrand F."/>
            <person name="Pallen M.J."/>
        </authorList>
    </citation>
    <scope>NUCLEOTIDE SEQUENCE</scope>
    <source>
        <strain evidence="1">CHK181-108</strain>
    </source>
</reference>
<comment type="caution">
    <text evidence="1">The sequence shown here is derived from an EMBL/GenBank/DDBJ whole genome shotgun (WGS) entry which is preliminary data.</text>
</comment>
<sequence length="56" mass="5917">MKKYTEPSISIKRFELENIVTDGASIAGHALKTTVGGVKAASYGSVTAAEVMEKTE</sequence>